<evidence type="ECO:0000313" key="1">
    <source>
        <dbReference type="EMBL" id="GGX23297.1"/>
    </source>
</evidence>
<keyword evidence="2" id="KW-1185">Reference proteome</keyword>
<evidence type="ECO:0000313" key="2">
    <source>
        <dbReference type="Proteomes" id="UP000620127"/>
    </source>
</evidence>
<name>A0ABQ2XL84_9BURK</name>
<sequence>MKIVKKTRGIAKYLNHVKDGQVFYLGIVVQDKHLAPLEKLGFSNPPKPGEQLLPDATWGTASDKNANGYIVKHTDLPKETAYRQGEWRWKQFKGRYECEEKSKIVDIPYQRYPRTIVPAYAINLEILQNGLGEIIVVAGPFTKESNPMEVATNTSNMLVDIFKECLIFNKDLFSWKKSPLRQLNWELLPPGKNPWQSGKSALQGIVSRSPTGNQPVIQARFDAVGSYEPEFIAVGKAGFDGYVIFGFPTLGFCILESRAINNATYVLNDDSWENISALSKAEILQNNAHKARFVHRETWFSALHNLFRKKAA</sequence>
<protein>
    <submittedName>
        <fullName evidence="1">Uncharacterized protein</fullName>
    </submittedName>
</protein>
<comment type="caution">
    <text evidence="1">The sequence shown here is derived from an EMBL/GenBank/DDBJ whole genome shotgun (WGS) entry which is preliminary data.</text>
</comment>
<dbReference type="Proteomes" id="UP000620127">
    <property type="component" value="Unassembled WGS sequence"/>
</dbReference>
<dbReference type="RefSeq" id="WP_189347149.1">
    <property type="nucleotide sequence ID" value="NZ_BMYT01000006.1"/>
</dbReference>
<reference evidence="2" key="1">
    <citation type="journal article" date="2019" name="Int. J. Syst. Evol. Microbiol.">
        <title>The Global Catalogue of Microorganisms (GCM) 10K type strain sequencing project: providing services to taxonomists for standard genome sequencing and annotation.</title>
        <authorList>
            <consortium name="The Broad Institute Genomics Platform"/>
            <consortium name="The Broad Institute Genome Sequencing Center for Infectious Disease"/>
            <person name="Wu L."/>
            <person name="Ma J."/>
        </authorList>
    </citation>
    <scope>NUCLEOTIDE SEQUENCE [LARGE SCALE GENOMIC DNA]</scope>
    <source>
        <strain evidence="2">KCTC 23916</strain>
    </source>
</reference>
<accession>A0ABQ2XL84</accession>
<gene>
    <name evidence="1" type="ORF">GCM10011282_31740</name>
</gene>
<proteinExistence type="predicted"/>
<organism evidence="1 2">
    <name type="scientific">Undibacterium macrobrachii</name>
    <dbReference type="NCBI Taxonomy" id="1119058"/>
    <lineage>
        <taxon>Bacteria</taxon>
        <taxon>Pseudomonadati</taxon>
        <taxon>Pseudomonadota</taxon>
        <taxon>Betaproteobacteria</taxon>
        <taxon>Burkholderiales</taxon>
        <taxon>Oxalobacteraceae</taxon>
        <taxon>Undibacterium</taxon>
    </lineage>
</organism>
<dbReference type="EMBL" id="BMYT01000006">
    <property type="protein sequence ID" value="GGX23297.1"/>
    <property type="molecule type" value="Genomic_DNA"/>
</dbReference>